<evidence type="ECO:0000256" key="5">
    <source>
        <dbReference type="ARBA" id="ARBA00022989"/>
    </source>
</evidence>
<comment type="similarity">
    <text evidence="2">Belongs to the peptidase S54 family.</text>
</comment>
<dbReference type="EMBL" id="CP043451">
    <property type="protein sequence ID" value="QEM07214.1"/>
    <property type="molecule type" value="Genomic_DNA"/>
</dbReference>
<evidence type="ECO:0000313" key="11">
    <source>
        <dbReference type="Proteomes" id="UP000250557"/>
    </source>
</evidence>
<comment type="subcellular location">
    <subcellularLocation>
        <location evidence="1">Membrane</location>
        <topology evidence="1">Multi-pass membrane protein</topology>
    </subcellularLocation>
</comment>
<feature type="transmembrane region" description="Helical" evidence="7">
    <location>
        <begin position="185"/>
        <end position="206"/>
    </location>
</feature>
<feature type="domain" description="Peptidase S54 rhomboid" evidence="8">
    <location>
        <begin position="51"/>
        <end position="202"/>
    </location>
</feature>
<evidence type="ECO:0000313" key="9">
    <source>
        <dbReference type="EMBL" id="QEM07214.1"/>
    </source>
</evidence>
<sequence>MAINTSTYKLLDLPVCSILGIIIFAVSLFGFFNKEYVLQLLLHPVSIIRDKQYYRLFTSDFVHHDFIHLMLNEVMLFTYGGNLEQHLNEKLPFGTLRFVAIYICSCLFSSVGSTLRNREDFGYSSAGASGSVIGCLFSYTMVQPNMVAFSLPVIGYVTNLYFSLIVIIGISIYKWRRSNELLNHDLHFFGALGGIISTLVFCPGIVKWPG</sequence>
<keyword evidence="6 7" id="KW-0472">Membrane</keyword>
<dbReference type="Gene3D" id="1.20.1540.10">
    <property type="entry name" value="Rhomboid-like"/>
    <property type="match status" value="1"/>
</dbReference>
<dbReference type="Proteomes" id="UP000250557">
    <property type="component" value="Chromosome"/>
</dbReference>
<dbReference type="GO" id="GO:0004252">
    <property type="term" value="F:serine-type endopeptidase activity"/>
    <property type="evidence" value="ECO:0007669"/>
    <property type="project" value="InterPro"/>
</dbReference>
<dbReference type="PANTHER" id="PTHR43731:SF14">
    <property type="entry name" value="PRESENILIN-ASSOCIATED RHOMBOID-LIKE PROTEIN, MITOCHONDRIAL"/>
    <property type="match status" value="1"/>
</dbReference>
<keyword evidence="5 7" id="KW-1133">Transmembrane helix</keyword>
<dbReference type="InterPro" id="IPR022764">
    <property type="entry name" value="Peptidase_S54_rhomboid_dom"/>
</dbReference>
<evidence type="ECO:0000256" key="2">
    <source>
        <dbReference type="ARBA" id="ARBA00009045"/>
    </source>
</evidence>
<dbReference type="GO" id="GO:0016020">
    <property type="term" value="C:membrane"/>
    <property type="evidence" value="ECO:0007669"/>
    <property type="project" value="UniProtKB-SubCell"/>
</dbReference>
<evidence type="ECO:0000256" key="7">
    <source>
        <dbReference type="SAM" id="Phobius"/>
    </source>
</evidence>
<dbReference type="InterPro" id="IPR050925">
    <property type="entry name" value="Rhomboid_protease_S54"/>
</dbReference>
<dbReference type="RefSeq" id="WP_112653079.1">
    <property type="nucleotide sequence ID" value="NZ_CP043451.1"/>
</dbReference>
<dbReference type="AlphaFoldDB" id="A0AAE6JK44"/>
<evidence type="ECO:0000256" key="4">
    <source>
        <dbReference type="ARBA" id="ARBA00022801"/>
    </source>
</evidence>
<keyword evidence="4" id="KW-0378">Hydrolase</keyword>
<evidence type="ECO:0000313" key="10">
    <source>
        <dbReference type="EMBL" id="QTE50233.1"/>
    </source>
</evidence>
<keyword evidence="12" id="KW-1185">Reference proteome</keyword>
<organism evidence="9 11">
    <name type="scientific">Mucilaginibacter rubeus</name>
    <dbReference type="NCBI Taxonomy" id="2027860"/>
    <lineage>
        <taxon>Bacteria</taxon>
        <taxon>Pseudomonadati</taxon>
        <taxon>Bacteroidota</taxon>
        <taxon>Sphingobacteriia</taxon>
        <taxon>Sphingobacteriales</taxon>
        <taxon>Sphingobacteriaceae</taxon>
        <taxon>Mucilaginibacter</taxon>
    </lineage>
</organism>
<dbReference type="EMBL" id="CP071880">
    <property type="protein sequence ID" value="QTE50233.1"/>
    <property type="molecule type" value="Genomic_DNA"/>
</dbReference>
<evidence type="ECO:0000256" key="1">
    <source>
        <dbReference type="ARBA" id="ARBA00004141"/>
    </source>
</evidence>
<reference evidence="9 11" key="1">
    <citation type="submission" date="2019-08" db="EMBL/GenBank/DDBJ databases">
        <title>Comparative genome analysis confer to the adaptation heavy metal polluted environment.</title>
        <authorList>
            <person name="Li Y."/>
        </authorList>
    </citation>
    <scope>NUCLEOTIDE SEQUENCE [LARGE SCALE GENOMIC DNA]</scope>
    <source>
        <strain evidence="9 11">P2</strain>
    </source>
</reference>
<proteinExistence type="inferred from homology"/>
<protein>
    <submittedName>
        <fullName evidence="9">Rhomboid family intramembrane serine protease</fullName>
    </submittedName>
</protein>
<feature type="transmembrane region" description="Helical" evidence="7">
    <location>
        <begin position="121"/>
        <end position="141"/>
    </location>
</feature>
<dbReference type="Pfam" id="PF01694">
    <property type="entry name" value="Rhomboid"/>
    <property type="match status" value="1"/>
</dbReference>
<keyword evidence="3 7" id="KW-0812">Transmembrane</keyword>
<evidence type="ECO:0000256" key="3">
    <source>
        <dbReference type="ARBA" id="ARBA00022692"/>
    </source>
</evidence>
<keyword evidence="9" id="KW-0645">Protease</keyword>
<accession>A0AAE6JK44</accession>
<name>A0AAE6JK44_9SPHI</name>
<feature type="transmembrane region" description="Helical" evidence="7">
    <location>
        <begin position="153"/>
        <end position="173"/>
    </location>
</feature>
<gene>
    <name evidence="9" type="ORF">DIU31_028320</name>
    <name evidence="10" type="ORF">J3L21_32685</name>
</gene>
<evidence type="ECO:0000256" key="6">
    <source>
        <dbReference type="ARBA" id="ARBA00023136"/>
    </source>
</evidence>
<evidence type="ECO:0000313" key="12">
    <source>
        <dbReference type="Proteomes" id="UP000663940"/>
    </source>
</evidence>
<dbReference type="Proteomes" id="UP000663940">
    <property type="component" value="Chromosome"/>
</dbReference>
<reference evidence="10 12" key="2">
    <citation type="submission" date="2021-03" db="EMBL/GenBank/DDBJ databases">
        <title>Mucilaginibacter strains isolated from gold and copper mining confer multi heavy-metal resistance.</title>
        <authorList>
            <person name="Li Y."/>
        </authorList>
    </citation>
    <scope>NUCLEOTIDE SEQUENCE [LARGE SCALE GENOMIC DNA]</scope>
    <source>
        <strain evidence="10 12">P2-4</strain>
    </source>
</reference>
<feature type="transmembrane region" description="Helical" evidence="7">
    <location>
        <begin position="12"/>
        <end position="32"/>
    </location>
</feature>
<feature type="transmembrane region" description="Helical" evidence="7">
    <location>
        <begin position="91"/>
        <end position="109"/>
    </location>
</feature>
<dbReference type="InterPro" id="IPR035952">
    <property type="entry name" value="Rhomboid-like_sf"/>
</dbReference>
<evidence type="ECO:0000259" key="8">
    <source>
        <dbReference type="Pfam" id="PF01694"/>
    </source>
</evidence>
<dbReference type="PANTHER" id="PTHR43731">
    <property type="entry name" value="RHOMBOID PROTEASE"/>
    <property type="match status" value="1"/>
</dbReference>
<dbReference type="GO" id="GO:0006508">
    <property type="term" value="P:proteolysis"/>
    <property type="evidence" value="ECO:0007669"/>
    <property type="project" value="UniProtKB-KW"/>
</dbReference>
<dbReference type="SUPFAM" id="SSF144091">
    <property type="entry name" value="Rhomboid-like"/>
    <property type="match status" value="1"/>
</dbReference>